<dbReference type="InterPro" id="IPR019734">
    <property type="entry name" value="TPR_rpt"/>
</dbReference>
<dbReference type="PANTHER" id="PTHR11102:SF160">
    <property type="entry name" value="ERAD-ASSOCIATED E3 UBIQUITIN-PROTEIN LIGASE COMPONENT HRD3"/>
    <property type="match status" value="1"/>
</dbReference>
<sequence length="567" mass="64891">MLTHFSHKALCSYLRFDILKDCAGSSGVTHTDIRNAVAHAFGFKNDKTIKKHLKSTPILVKPEVCQHFATIMHDDFNIDYNRTPFTFCWPDNIVFCTEEIGLFWRHCFNNLDVRIGSDAYMMMTPIMQYKKGRWVVAPDSPITVAQINSVIGNGIAILDNSHTDIVRKRNESADNGDVEALYSIAQCYLKDRDNASAFKVLEKLLSLNDQHEGALTDLAMIYLEGAKDCVEIDLEKSERLYLQAAELGSAQAAHVLGFSYDLNGQFRRDFDQAFVFHKLAVERGNHASINCLVAMILYDRGVPKDLEPDYLKNLFSLGLELQDPDTIQRIADYYERNDKFDYDFLLNLRELCVELEPVTKRTNFELARYYQAGFGCKKNIPLAIKHYEIEVEKFKCADSMFNLAIIYRDELKDTDSYRDCLNKAYDAIDNNTMYAISIIYLLGLHARLDRNFDLAVSRFLQAINFNSIAIEYHHPDFQDVTANIRNMAKLHLGLIGYYHLNQTESADLICNAAVAGCTPAKFEWAMILIEDHGNLVLGEMWLRQAKDEGYEEATRQYDSLFTSLLNN</sequence>
<name>A0ABY6GU65_9GAMM</name>
<dbReference type="InterPro" id="IPR006597">
    <property type="entry name" value="Sel1-like"/>
</dbReference>
<dbReference type="Gene3D" id="1.25.40.10">
    <property type="entry name" value="Tetratricopeptide repeat domain"/>
    <property type="match status" value="1"/>
</dbReference>
<gene>
    <name evidence="2" type="ORF">NX720_26625</name>
</gene>
<organism evidence="2 3">
    <name type="scientific">Endozoicomonas euniceicola</name>
    <dbReference type="NCBI Taxonomy" id="1234143"/>
    <lineage>
        <taxon>Bacteria</taxon>
        <taxon>Pseudomonadati</taxon>
        <taxon>Pseudomonadota</taxon>
        <taxon>Gammaproteobacteria</taxon>
        <taxon>Oceanospirillales</taxon>
        <taxon>Endozoicomonadaceae</taxon>
        <taxon>Endozoicomonas</taxon>
    </lineage>
</organism>
<accession>A0ABY6GU65</accession>
<dbReference type="Pfam" id="PF13174">
    <property type="entry name" value="TPR_6"/>
    <property type="match status" value="1"/>
</dbReference>
<dbReference type="InterPro" id="IPR050767">
    <property type="entry name" value="Sel1_AlgK"/>
</dbReference>
<dbReference type="SUPFAM" id="SSF81901">
    <property type="entry name" value="HCP-like"/>
    <property type="match status" value="2"/>
</dbReference>
<dbReference type="Proteomes" id="UP001163255">
    <property type="component" value="Chromosome"/>
</dbReference>
<dbReference type="PROSITE" id="PS50005">
    <property type="entry name" value="TPR"/>
    <property type="match status" value="1"/>
</dbReference>
<dbReference type="Pfam" id="PF08238">
    <property type="entry name" value="Sel1"/>
    <property type="match status" value="3"/>
</dbReference>
<protein>
    <submittedName>
        <fullName evidence="2">Sel1 repeat family protein</fullName>
    </submittedName>
</protein>
<dbReference type="PANTHER" id="PTHR11102">
    <property type="entry name" value="SEL-1-LIKE PROTEIN"/>
    <property type="match status" value="1"/>
</dbReference>
<keyword evidence="3" id="KW-1185">Reference proteome</keyword>
<dbReference type="InterPro" id="IPR011990">
    <property type="entry name" value="TPR-like_helical_dom_sf"/>
</dbReference>
<evidence type="ECO:0000313" key="3">
    <source>
        <dbReference type="Proteomes" id="UP001163255"/>
    </source>
</evidence>
<evidence type="ECO:0000256" key="1">
    <source>
        <dbReference type="PROSITE-ProRule" id="PRU00339"/>
    </source>
</evidence>
<dbReference type="EMBL" id="CP103300">
    <property type="protein sequence ID" value="UYM16326.1"/>
    <property type="molecule type" value="Genomic_DNA"/>
</dbReference>
<reference evidence="2" key="1">
    <citation type="submission" date="2022-10" db="EMBL/GenBank/DDBJ databases">
        <title>Completed Genome Sequence of two octocoral isolated bacterium, Endozoicomonas euniceicola EF212T and Endozoicomonas gorgoniicola PS125T.</title>
        <authorList>
            <person name="Chiou Y.-J."/>
            <person name="Chen Y.-H."/>
        </authorList>
    </citation>
    <scope>NUCLEOTIDE SEQUENCE</scope>
    <source>
        <strain evidence="2">EF212</strain>
    </source>
</reference>
<dbReference type="SMART" id="SM00671">
    <property type="entry name" value="SEL1"/>
    <property type="match status" value="4"/>
</dbReference>
<keyword evidence="1" id="KW-0802">TPR repeat</keyword>
<feature type="repeat" description="TPR" evidence="1">
    <location>
        <begin position="178"/>
        <end position="211"/>
    </location>
</feature>
<dbReference type="RefSeq" id="WP_262598625.1">
    <property type="nucleotide sequence ID" value="NZ_CP103300.1"/>
</dbReference>
<proteinExistence type="predicted"/>
<evidence type="ECO:0000313" key="2">
    <source>
        <dbReference type="EMBL" id="UYM16326.1"/>
    </source>
</evidence>